<gene>
    <name evidence="8" type="ORF">ACJDUH_14270</name>
</gene>
<accession>A0ABW8TU64</accession>
<dbReference type="PANTHER" id="PTHR37937">
    <property type="entry name" value="CONJUGATIVE TRANSFER: DNA TRANSPORT"/>
    <property type="match status" value="1"/>
</dbReference>
<evidence type="ECO:0000256" key="1">
    <source>
        <dbReference type="ARBA" id="ARBA00004651"/>
    </source>
</evidence>
<dbReference type="InterPro" id="IPR051539">
    <property type="entry name" value="T4SS-coupling_protein"/>
</dbReference>
<feature type="transmembrane region" description="Helical" evidence="7">
    <location>
        <begin position="12"/>
        <end position="30"/>
    </location>
</feature>
<dbReference type="InterPro" id="IPR027417">
    <property type="entry name" value="P-loop_NTPase"/>
</dbReference>
<dbReference type="CDD" id="cd01127">
    <property type="entry name" value="TrwB_TraG_TraD_VirD4"/>
    <property type="match status" value="1"/>
</dbReference>
<evidence type="ECO:0000256" key="7">
    <source>
        <dbReference type="SAM" id="Phobius"/>
    </source>
</evidence>
<comment type="subcellular location">
    <subcellularLocation>
        <location evidence="1">Cell membrane</location>
        <topology evidence="1">Multi-pass membrane protein</topology>
    </subcellularLocation>
</comment>
<feature type="transmembrane region" description="Helical" evidence="7">
    <location>
        <begin position="102"/>
        <end position="123"/>
    </location>
</feature>
<keyword evidence="5 7" id="KW-1133">Transmembrane helix</keyword>
<evidence type="ECO:0000313" key="9">
    <source>
        <dbReference type="Proteomes" id="UP001623661"/>
    </source>
</evidence>
<dbReference type="EMBL" id="JBJHZY010000003">
    <property type="protein sequence ID" value="MFL0269250.1"/>
    <property type="molecule type" value="Genomic_DNA"/>
</dbReference>
<dbReference type="Pfam" id="PF02534">
    <property type="entry name" value="T4SS-DNA_transf"/>
    <property type="match status" value="1"/>
</dbReference>
<reference evidence="8 9" key="1">
    <citation type="submission" date="2024-11" db="EMBL/GenBank/DDBJ databases">
        <authorList>
            <person name="Heng Y.C."/>
            <person name="Lim A.C.H."/>
            <person name="Lee J.K.Y."/>
            <person name="Kittelmann S."/>
        </authorList>
    </citation>
    <scope>NUCLEOTIDE SEQUENCE [LARGE SCALE GENOMIC DNA]</scope>
    <source>
        <strain evidence="8 9">WILCCON 0202</strain>
    </source>
</reference>
<name>A0ABW8TU64_9CLOT</name>
<evidence type="ECO:0000256" key="5">
    <source>
        <dbReference type="ARBA" id="ARBA00022989"/>
    </source>
</evidence>
<comment type="caution">
    <text evidence="8">The sequence shown here is derived from an EMBL/GenBank/DDBJ whole genome shotgun (WGS) entry which is preliminary data.</text>
</comment>
<proteinExistence type="inferred from homology"/>
<keyword evidence="4 7" id="KW-0812">Transmembrane</keyword>
<keyword evidence="9" id="KW-1185">Reference proteome</keyword>
<sequence>MKRKTPKKPSGLISTMIKGFAVFFIALLIISSVTKNRTVQDGLFYLVMDIFILGAYKKFLAVKLEDNTLINKIIKSVGIFFLGLMLMGGITNLVTNKVLSSLLGWIWLIGTVYLIYVVFKGVILGGDAKGIKPSSNDGEGIIFGKKGSTVYSMPETEDGHVIVIGGQGTAKTQSISLPTLFTWNGAAIVVDIKGELHGFTGAYREKVMGSKVYVFDPDSADCDCYDPLEQIKGIDGATELARNIIPTPLTGDKFWSECAQGVFASAILDGINKNQAFGDICERVLITEPNQLIQELFNSEDNRVKLLCSAANGIAENTLTGVFSTLRTYILTFASDEKIRNATRKTSWTPAVLEEGATIYLRIHESMLGQYKGLIASIISQTFRYLTKRKDKQQPAILMLLDELPRLGKVEGLVEGMGTLRSRNVHIVPIVQSLSDLDRHYGKEIRKIIIDNTSYKVILGVGELETQKYFSELAGTEKVWQKSYNTNGLLGMKKGHTDSLVEEKIIKHKRFGQLGLDKKSIIFGFKEPIEVDKLLAYKTSKYKKLMDTYGV</sequence>
<evidence type="ECO:0000256" key="6">
    <source>
        <dbReference type="ARBA" id="ARBA00023136"/>
    </source>
</evidence>
<feature type="transmembrane region" description="Helical" evidence="7">
    <location>
        <begin position="73"/>
        <end position="90"/>
    </location>
</feature>
<evidence type="ECO:0000313" key="8">
    <source>
        <dbReference type="EMBL" id="MFL0269250.1"/>
    </source>
</evidence>
<dbReference type="Proteomes" id="UP001623661">
    <property type="component" value="Unassembled WGS sequence"/>
</dbReference>
<dbReference type="RefSeq" id="WP_406765879.1">
    <property type="nucleotide sequence ID" value="NZ_JBJHZY010000003.1"/>
</dbReference>
<dbReference type="SUPFAM" id="SSF52540">
    <property type="entry name" value="P-loop containing nucleoside triphosphate hydrolases"/>
    <property type="match status" value="1"/>
</dbReference>
<evidence type="ECO:0000256" key="3">
    <source>
        <dbReference type="ARBA" id="ARBA00022475"/>
    </source>
</evidence>
<dbReference type="PANTHER" id="PTHR37937:SF1">
    <property type="entry name" value="CONJUGATIVE TRANSFER: DNA TRANSPORT"/>
    <property type="match status" value="1"/>
</dbReference>
<keyword evidence="3" id="KW-1003">Cell membrane</keyword>
<dbReference type="InterPro" id="IPR003688">
    <property type="entry name" value="TraG/VirD4"/>
</dbReference>
<dbReference type="Gene3D" id="3.40.50.300">
    <property type="entry name" value="P-loop containing nucleotide triphosphate hydrolases"/>
    <property type="match status" value="1"/>
</dbReference>
<evidence type="ECO:0000256" key="4">
    <source>
        <dbReference type="ARBA" id="ARBA00022692"/>
    </source>
</evidence>
<organism evidence="8 9">
    <name type="scientific">Candidatus Clostridium radicumherbarum</name>
    <dbReference type="NCBI Taxonomy" id="3381662"/>
    <lineage>
        <taxon>Bacteria</taxon>
        <taxon>Bacillati</taxon>
        <taxon>Bacillota</taxon>
        <taxon>Clostridia</taxon>
        <taxon>Eubacteriales</taxon>
        <taxon>Clostridiaceae</taxon>
        <taxon>Clostridium</taxon>
    </lineage>
</organism>
<keyword evidence="6 7" id="KW-0472">Membrane</keyword>
<comment type="similarity">
    <text evidence="2">Belongs to the VirD4/TraG family.</text>
</comment>
<evidence type="ECO:0000256" key="2">
    <source>
        <dbReference type="ARBA" id="ARBA00008806"/>
    </source>
</evidence>
<protein>
    <submittedName>
        <fullName evidence="8">Type IV secretory system conjugative DNA transfer family protein</fullName>
    </submittedName>
</protein>